<keyword evidence="7" id="KW-0407">Ion channel</keyword>
<dbReference type="GO" id="GO:0001508">
    <property type="term" value="P:action potential"/>
    <property type="evidence" value="ECO:0007669"/>
    <property type="project" value="TreeGrafter"/>
</dbReference>
<feature type="transmembrane region" description="Helical" evidence="9">
    <location>
        <begin position="122"/>
        <end position="143"/>
    </location>
</feature>
<feature type="domain" description="Potassium channel" evidence="10">
    <location>
        <begin position="158"/>
        <end position="228"/>
    </location>
</feature>
<name>A0A149PR30_9BURK</name>
<dbReference type="Gene3D" id="1.10.287.70">
    <property type="match status" value="1"/>
</dbReference>
<keyword evidence="3 9" id="KW-0812">Transmembrane</keyword>
<evidence type="ECO:0000256" key="2">
    <source>
        <dbReference type="ARBA" id="ARBA00022448"/>
    </source>
</evidence>
<dbReference type="RefSeq" id="WP_062129124.1">
    <property type="nucleotide sequence ID" value="NZ_LRBG01000012.1"/>
</dbReference>
<evidence type="ECO:0000256" key="6">
    <source>
        <dbReference type="ARBA" id="ARBA00023136"/>
    </source>
</evidence>
<dbReference type="PANTHER" id="PTHR11537:SF254">
    <property type="entry name" value="POTASSIUM VOLTAGE-GATED CHANNEL PROTEIN SHAB"/>
    <property type="match status" value="1"/>
</dbReference>
<dbReference type="PANTHER" id="PTHR11537">
    <property type="entry name" value="VOLTAGE-GATED POTASSIUM CHANNEL"/>
    <property type="match status" value="1"/>
</dbReference>
<dbReference type="GO" id="GO:0008076">
    <property type="term" value="C:voltage-gated potassium channel complex"/>
    <property type="evidence" value="ECO:0007669"/>
    <property type="project" value="InterPro"/>
</dbReference>
<proteinExistence type="predicted"/>
<keyword evidence="6 9" id="KW-0472">Membrane</keyword>
<evidence type="ECO:0000256" key="9">
    <source>
        <dbReference type="SAM" id="Phobius"/>
    </source>
</evidence>
<keyword evidence="4 9" id="KW-1133">Transmembrane helix</keyword>
<dbReference type="Proteomes" id="UP000075613">
    <property type="component" value="Unassembled WGS sequence"/>
</dbReference>
<dbReference type="SUPFAM" id="SSF81324">
    <property type="entry name" value="Voltage-gated potassium channels"/>
    <property type="match status" value="1"/>
</dbReference>
<comment type="caution">
    <text evidence="11">The sequence shown here is derived from an EMBL/GenBank/DDBJ whole genome shotgun (WGS) entry which is preliminary data.</text>
</comment>
<evidence type="ECO:0000256" key="4">
    <source>
        <dbReference type="ARBA" id="ARBA00022989"/>
    </source>
</evidence>
<keyword evidence="5" id="KW-0406">Ion transport</keyword>
<feature type="transmembrane region" description="Helical" evidence="9">
    <location>
        <begin position="65"/>
        <end position="84"/>
    </location>
</feature>
<evidence type="ECO:0000256" key="3">
    <source>
        <dbReference type="ARBA" id="ARBA00022692"/>
    </source>
</evidence>
<feature type="transmembrane region" description="Helical" evidence="9">
    <location>
        <begin position="96"/>
        <end position="116"/>
    </location>
</feature>
<feature type="transmembrane region" description="Helical" evidence="9">
    <location>
        <begin position="204"/>
        <end position="230"/>
    </location>
</feature>
<dbReference type="GO" id="GO:0005249">
    <property type="term" value="F:voltage-gated potassium channel activity"/>
    <property type="evidence" value="ECO:0007669"/>
    <property type="project" value="InterPro"/>
</dbReference>
<protein>
    <submittedName>
        <fullName evidence="11">Potassium transporter</fullName>
    </submittedName>
</protein>
<dbReference type="EMBL" id="LRBG01000012">
    <property type="protein sequence ID" value="KXU87478.1"/>
    <property type="molecule type" value="Genomic_DNA"/>
</dbReference>
<feature type="transmembrane region" description="Helical" evidence="9">
    <location>
        <begin position="33"/>
        <end position="53"/>
    </location>
</feature>
<evidence type="ECO:0000256" key="7">
    <source>
        <dbReference type="ARBA" id="ARBA00023303"/>
    </source>
</evidence>
<dbReference type="InterPro" id="IPR013099">
    <property type="entry name" value="K_chnl_dom"/>
</dbReference>
<comment type="subcellular location">
    <subcellularLocation>
        <location evidence="1">Membrane</location>
        <topology evidence="1">Multi-pass membrane protein</topology>
    </subcellularLocation>
</comment>
<dbReference type="Pfam" id="PF07885">
    <property type="entry name" value="Ion_trans_2"/>
    <property type="match status" value="1"/>
</dbReference>
<feature type="coiled-coil region" evidence="8">
    <location>
        <begin position="237"/>
        <end position="264"/>
    </location>
</feature>
<evidence type="ECO:0000313" key="12">
    <source>
        <dbReference type="Proteomes" id="UP000075613"/>
    </source>
</evidence>
<dbReference type="STRING" id="1399968.CI15_15130"/>
<dbReference type="OrthoDB" id="9799090at2"/>
<evidence type="ECO:0000313" key="11">
    <source>
        <dbReference type="EMBL" id="KXU87478.1"/>
    </source>
</evidence>
<dbReference type="AlphaFoldDB" id="A0A149PR30"/>
<evidence type="ECO:0000256" key="8">
    <source>
        <dbReference type="SAM" id="Coils"/>
    </source>
</evidence>
<keyword evidence="8" id="KW-0175">Coiled coil</keyword>
<evidence type="ECO:0000259" key="10">
    <source>
        <dbReference type="Pfam" id="PF07885"/>
    </source>
</evidence>
<accession>A0A149PR30</accession>
<evidence type="ECO:0000256" key="5">
    <source>
        <dbReference type="ARBA" id="ARBA00023065"/>
    </source>
</evidence>
<reference evidence="11 12" key="1">
    <citation type="journal article" date="2015" name="Int. J. Syst. Evol. Microbiol.">
        <title>Burkholderia monticola sp. nov., isolated from mountain soil.</title>
        <authorList>
            <person name="Baek I."/>
            <person name="Seo B."/>
            <person name="Lee I."/>
            <person name="Yi H."/>
            <person name="Chun J."/>
        </authorList>
    </citation>
    <scope>NUCLEOTIDE SEQUENCE [LARGE SCALE GENOMIC DNA]</scope>
    <source>
        <strain evidence="11 12">JC2948</strain>
    </source>
</reference>
<evidence type="ECO:0000256" key="1">
    <source>
        <dbReference type="ARBA" id="ARBA00004141"/>
    </source>
</evidence>
<feature type="transmembrane region" description="Helical" evidence="9">
    <location>
        <begin position="150"/>
        <end position="169"/>
    </location>
</feature>
<gene>
    <name evidence="11" type="ORF">CI15_15130</name>
</gene>
<sequence length="284" mass="31026">MTDKLIDHGLSGYGLGGIGTNDNPRAVRAWRHLRWALCALSFLAIPAFYIELAVPTPTALTVSRTLYLCMFAGFGLSLTWLAHLSSQPKTLLANNWLDLIVAFGAAFSIGFGTPPWPPVEWLLRLSFMGVVALRIVLSLRGFVAPNRLMWLLLAGALVLAMAGGGFYWLEPRVHSYAEGLWLAFESSATVGYGDIAPTTPASRVFAAFVVLLGYGMLSLVFASIAAAFIGKEERALRREMHRDIKHLNDEIVRMHAELKALRQSIDGTSHRRDANSGSATRAGQ</sequence>
<keyword evidence="12" id="KW-1185">Reference proteome</keyword>
<keyword evidence="2" id="KW-0813">Transport</keyword>
<dbReference type="InterPro" id="IPR028325">
    <property type="entry name" value="VG_K_chnl"/>
</dbReference>
<organism evidence="11 12">
    <name type="scientific">Paraburkholderia monticola</name>
    <dbReference type="NCBI Taxonomy" id="1399968"/>
    <lineage>
        <taxon>Bacteria</taxon>
        <taxon>Pseudomonadati</taxon>
        <taxon>Pseudomonadota</taxon>
        <taxon>Betaproteobacteria</taxon>
        <taxon>Burkholderiales</taxon>
        <taxon>Burkholderiaceae</taxon>
        <taxon>Paraburkholderia</taxon>
    </lineage>
</organism>